<evidence type="ECO:0000313" key="3">
    <source>
        <dbReference type="Proteomes" id="UP000008383"/>
    </source>
</evidence>
<evidence type="ECO:0000256" key="1">
    <source>
        <dbReference type="SAM" id="MobiDB-lite"/>
    </source>
</evidence>
<sequence length="249" mass="27673">MAPVKTRGSKKAKVVDKTKPSREAGSETEPIEIEVIVRPRKVGCLMLFVGNHEDKGEDVDYWRVRLGWAGDEELLPHFPADLFSRDIYHRYEAVGDPTQVEVNGQVPPLRFVWVFETGEWVDKAAMLRERAQKAHREEEGRKTECMAANTEAKTDRGGSRRARARPVAPDTDPNACRQAAEGTSAGAGEVEDGASHDLPLEPEVKKRGRKPAAAKAALKVASKRKRQQGESDEKAAEPFAKRRIKAARK</sequence>
<organism evidence="2 3">
    <name type="scientific">Trichophyton verrucosum (strain HKI 0517)</name>
    <dbReference type="NCBI Taxonomy" id="663202"/>
    <lineage>
        <taxon>Eukaryota</taxon>
        <taxon>Fungi</taxon>
        <taxon>Dikarya</taxon>
        <taxon>Ascomycota</taxon>
        <taxon>Pezizomycotina</taxon>
        <taxon>Eurotiomycetes</taxon>
        <taxon>Eurotiomycetidae</taxon>
        <taxon>Onygenales</taxon>
        <taxon>Arthrodermataceae</taxon>
        <taxon>Trichophyton</taxon>
    </lineage>
</organism>
<dbReference type="KEGG" id="tve:TRV_05704"/>
<protein>
    <submittedName>
        <fullName evidence="2">Uncharacterized protein</fullName>
    </submittedName>
</protein>
<proteinExistence type="predicted"/>
<dbReference type="AlphaFoldDB" id="D4DEW4"/>
<keyword evidence="3" id="KW-1185">Reference proteome</keyword>
<dbReference type="HOGENOM" id="CLU_1116435_0_0_1"/>
<feature type="compositionally biased region" description="Basic and acidic residues" evidence="1">
    <location>
        <begin position="13"/>
        <end position="25"/>
    </location>
</feature>
<feature type="compositionally biased region" description="Basic and acidic residues" evidence="1">
    <location>
        <begin position="132"/>
        <end position="144"/>
    </location>
</feature>
<dbReference type="OrthoDB" id="4174098at2759"/>
<reference evidence="3" key="1">
    <citation type="journal article" date="2011" name="Genome Biol.">
        <title>Comparative and functional genomics provide insights into the pathogenicity of dermatophytic fungi.</title>
        <authorList>
            <person name="Burmester A."/>
            <person name="Shelest E."/>
            <person name="Gloeckner G."/>
            <person name="Heddergott C."/>
            <person name="Schindler S."/>
            <person name="Staib P."/>
            <person name="Heidel A."/>
            <person name="Felder M."/>
            <person name="Petzold A."/>
            <person name="Szafranski K."/>
            <person name="Feuermann M."/>
            <person name="Pedruzzi I."/>
            <person name="Priebe S."/>
            <person name="Groth M."/>
            <person name="Winkler R."/>
            <person name="Li W."/>
            <person name="Kniemeyer O."/>
            <person name="Schroeckh V."/>
            <person name="Hertweck C."/>
            <person name="Hube B."/>
            <person name="White T.C."/>
            <person name="Platzer M."/>
            <person name="Guthke R."/>
            <person name="Heitman J."/>
            <person name="Woestemeyer J."/>
            <person name="Zipfel P.F."/>
            <person name="Monod M."/>
            <person name="Brakhage A.A."/>
        </authorList>
    </citation>
    <scope>NUCLEOTIDE SEQUENCE [LARGE SCALE GENOMIC DNA]</scope>
    <source>
        <strain evidence="3">HKI 0517</strain>
    </source>
</reference>
<feature type="region of interest" description="Disordered" evidence="1">
    <location>
        <begin position="132"/>
        <end position="249"/>
    </location>
</feature>
<dbReference type="EMBL" id="ACYE01000313">
    <property type="protein sequence ID" value="EFE39603.1"/>
    <property type="molecule type" value="Genomic_DNA"/>
</dbReference>
<feature type="compositionally biased region" description="Basic and acidic residues" evidence="1">
    <location>
        <begin position="193"/>
        <end position="205"/>
    </location>
</feature>
<dbReference type="Proteomes" id="UP000008383">
    <property type="component" value="Unassembled WGS sequence"/>
</dbReference>
<dbReference type="GeneID" id="9583992"/>
<name>D4DEW4_TRIVH</name>
<comment type="caution">
    <text evidence="2">The sequence shown here is derived from an EMBL/GenBank/DDBJ whole genome shotgun (WGS) entry which is preliminary data.</text>
</comment>
<gene>
    <name evidence="2" type="ORF">TRV_05704</name>
</gene>
<accession>D4DEW4</accession>
<evidence type="ECO:0000313" key="2">
    <source>
        <dbReference type="EMBL" id="EFE39603.1"/>
    </source>
</evidence>
<feature type="compositionally biased region" description="Basic and acidic residues" evidence="1">
    <location>
        <begin position="227"/>
        <end position="240"/>
    </location>
</feature>
<feature type="region of interest" description="Disordered" evidence="1">
    <location>
        <begin position="1"/>
        <end position="27"/>
    </location>
</feature>
<dbReference type="RefSeq" id="XP_003020221.1">
    <property type="nucleotide sequence ID" value="XM_003020175.1"/>
</dbReference>